<feature type="transmembrane region" description="Helical" evidence="6">
    <location>
        <begin position="144"/>
        <end position="168"/>
    </location>
</feature>
<dbReference type="AlphaFoldDB" id="A0A1J5QJ59"/>
<keyword evidence="2" id="KW-1003">Cell membrane</keyword>
<accession>A0A1J5QJ59</accession>
<dbReference type="GO" id="GO:0005886">
    <property type="term" value="C:plasma membrane"/>
    <property type="evidence" value="ECO:0007669"/>
    <property type="project" value="UniProtKB-SubCell"/>
</dbReference>
<evidence type="ECO:0000256" key="4">
    <source>
        <dbReference type="ARBA" id="ARBA00022989"/>
    </source>
</evidence>
<evidence type="ECO:0000256" key="6">
    <source>
        <dbReference type="SAM" id="Phobius"/>
    </source>
</evidence>
<evidence type="ECO:0000313" key="7">
    <source>
        <dbReference type="EMBL" id="OIQ83534.1"/>
    </source>
</evidence>
<reference evidence="7" key="1">
    <citation type="submission" date="2016-10" db="EMBL/GenBank/DDBJ databases">
        <title>Sequence of Gallionella enrichment culture.</title>
        <authorList>
            <person name="Poehlein A."/>
            <person name="Muehling M."/>
            <person name="Daniel R."/>
        </authorList>
    </citation>
    <scope>NUCLEOTIDE SEQUENCE</scope>
</reference>
<feature type="transmembrane region" description="Helical" evidence="6">
    <location>
        <begin position="44"/>
        <end position="62"/>
    </location>
</feature>
<evidence type="ECO:0000256" key="2">
    <source>
        <dbReference type="ARBA" id="ARBA00022475"/>
    </source>
</evidence>
<dbReference type="InterPro" id="IPR001123">
    <property type="entry name" value="LeuE-type"/>
</dbReference>
<name>A0A1J5QJ59_9ZZZZ</name>
<dbReference type="PANTHER" id="PTHR30086:SF20">
    <property type="entry name" value="ARGININE EXPORTER PROTEIN ARGO-RELATED"/>
    <property type="match status" value="1"/>
</dbReference>
<keyword evidence="4 6" id="KW-1133">Transmembrane helix</keyword>
<feature type="transmembrane region" description="Helical" evidence="6">
    <location>
        <begin position="180"/>
        <end position="200"/>
    </location>
</feature>
<feature type="transmembrane region" description="Helical" evidence="6">
    <location>
        <begin position="74"/>
        <end position="91"/>
    </location>
</feature>
<evidence type="ECO:0000256" key="5">
    <source>
        <dbReference type="ARBA" id="ARBA00023136"/>
    </source>
</evidence>
<sequence length="210" mass="22198">MSQQTLLAFALFALAASITPGPNNLMLLASGANFGFRASLPHLLGVAAGFMLLVTSVGFGLAEVFARLPWLYTAMRWGGAAYLLYLAWRIARSAPPDPSRRSSGEARPMSFAGAVAFQWVNPKAWLMAVSAFSTYVPVTRGTPVLLGAVLLFGAINLPSITAWALGGVHLGRLLQTRRRALAFNLLMSALLVASLLPMLAATHPAAHPGA</sequence>
<protein>
    <submittedName>
        <fullName evidence="7">Cysteine/O-acetylserine efflux protein</fullName>
    </submittedName>
</protein>
<dbReference type="EMBL" id="MLJW01000694">
    <property type="protein sequence ID" value="OIQ83534.1"/>
    <property type="molecule type" value="Genomic_DNA"/>
</dbReference>
<comment type="caution">
    <text evidence="7">The sequence shown here is derived from an EMBL/GenBank/DDBJ whole genome shotgun (WGS) entry which is preliminary data.</text>
</comment>
<gene>
    <name evidence="7" type="primary">eamB_1</name>
    <name evidence="7" type="ORF">GALL_346590</name>
</gene>
<keyword evidence="3 6" id="KW-0812">Transmembrane</keyword>
<evidence type="ECO:0000256" key="1">
    <source>
        <dbReference type="ARBA" id="ARBA00004651"/>
    </source>
</evidence>
<dbReference type="GO" id="GO:0015171">
    <property type="term" value="F:amino acid transmembrane transporter activity"/>
    <property type="evidence" value="ECO:0007669"/>
    <property type="project" value="TreeGrafter"/>
</dbReference>
<organism evidence="7">
    <name type="scientific">mine drainage metagenome</name>
    <dbReference type="NCBI Taxonomy" id="410659"/>
    <lineage>
        <taxon>unclassified sequences</taxon>
        <taxon>metagenomes</taxon>
        <taxon>ecological metagenomes</taxon>
    </lineage>
</organism>
<dbReference type="GO" id="GO:0033228">
    <property type="term" value="P:cysteine export across plasma membrane"/>
    <property type="evidence" value="ECO:0007669"/>
    <property type="project" value="TreeGrafter"/>
</dbReference>
<evidence type="ECO:0000256" key="3">
    <source>
        <dbReference type="ARBA" id="ARBA00022692"/>
    </source>
</evidence>
<keyword evidence="5 6" id="KW-0472">Membrane</keyword>
<comment type="subcellular location">
    <subcellularLocation>
        <location evidence="1">Cell membrane</location>
        <topology evidence="1">Multi-pass membrane protein</topology>
    </subcellularLocation>
</comment>
<proteinExistence type="predicted"/>
<dbReference type="PANTHER" id="PTHR30086">
    <property type="entry name" value="ARGININE EXPORTER PROTEIN ARGO"/>
    <property type="match status" value="1"/>
</dbReference>
<dbReference type="Pfam" id="PF01810">
    <property type="entry name" value="LysE"/>
    <property type="match status" value="1"/>
</dbReference>